<proteinExistence type="inferred from homology"/>
<dbReference type="PANTHER" id="PTHR10632">
    <property type="entry name" value="SULFIDE:QUINONE OXIDOREDUCTASE"/>
    <property type="match status" value="1"/>
</dbReference>
<dbReference type="GO" id="GO:0048038">
    <property type="term" value="F:quinone binding"/>
    <property type="evidence" value="ECO:0007669"/>
    <property type="project" value="UniProtKB-KW"/>
</dbReference>
<comment type="similarity">
    <text evidence="13">Belongs to the SQRD family.</text>
</comment>
<organism evidence="18 19">
    <name type="scientific">Aedes aegypti</name>
    <name type="common">Yellowfever mosquito</name>
    <name type="synonym">Culex aegypti</name>
    <dbReference type="NCBI Taxonomy" id="7159"/>
    <lineage>
        <taxon>Eukaryota</taxon>
        <taxon>Metazoa</taxon>
        <taxon>Ecdysozoa</taxon>
        <taxon>Arthropoda</taxon>
        <taxon>Hexapoda</taxon>
        <taxon>Insecta</taxon>
        <taxon>Pterygota</taxon>
        <taxon>Neoptera</taxon>
        <taxon>Endopterygota</taxon>
        <taxon>Diptera</taxon>
        <taxon>Nematocera</taxon>
        <taxon>Culicoidea</taxon>
        <taxon>Culicidae</taxon>
        <taxon>Culicinae</taxon>
        <taxon>Aedini</taxon>
        <taxon>Aedes</taxon>
        <taxon>Stegomyia</taxon>
    </lineage>
</organism>
<dbReference type="FunFam" id="3.50.50.60:FF:000034">
    <property type="entry name" value="sulfide:quinone oxidoreductase, mitochondrial"/>
    <property type="match status" value="1"/>
</dbReference>
<dbReference type="FunCoup" id="A0A1S4F0P9">
    <property type="interactions" value="436"/>
</dbReference>
<reference evidence="18 19" key="1">
    <citation type="submission" date="2017-06" db="EMBL/GenBank/DDBJ databases">
        <title>Aedes aegypti genome working group (AGWG) sequencing and assembly.</title>
        <authorList>
            <consortium name="Aedes aegypti Genome Working Group (AGWG)"/>
            <person name="Matthews B.J."/>
        </authorList>
    </citation>
    <scope>NUCLEOTIDE SEQUENCE [LARGE SCALE GENOMIC DNA]</scope>
    <source>
        <strain evidence="18 19">LVP_AGWG</strain>
    </source>
</reference>
<evidence type="ECO:0000256" key="5">
    <source>
        <dbReference type="ARBA" id="ARBA00022827"/>
    </source>
</evidence>
<evidence type="ECO:0000313" key="18">
    <source>
        <dbReference type="EnsemblMetazoa" id="AAEL002107-PA"/>
    </source>
</evidence>
<comment type="subcellular location">
    <subcellularLocation>
        <location evidence="2">Mitochondrion</location>
    </subcellularLocation>
</comment>
<comment type="catalytic activity">
    <reaction evidence="10">
        <text>ubiquinone-10 + hydrogen sulfide + glutathione + H(+) = S-sulfanylglutathione + ubiquinol-10</text>
        <dbReference type="Rhea" id="RHEA:62608"/>
        <dbReference type="ChEBI" id="CHEBI:15378"/>
        <dbReference type="ChEBI" id="CHEBI:29919"/>
        <dbReference type="ChEBI" id="CHEBI:46245"/>
        <dbReference type="ChEBI" id="CHEBI:57925"/>
        <dbReference type="ChEBI" id="CHEBI:58905"/>
        <dbReference type="ChEBI" id="CHEBI:64183"/>
    </reaction>
    <physiologicalReaction direction="left-to-right" evidence="10">
        <dbReference type="Rhea" id="RHEA:62609"/>
    </physiologicalReaction>
</comment>
<evidence type="ECO:0000256" key="13">
    <source>
        <dbReference type="ARBA" id="ARBA00060891"/>
    </source>
</evidence>
<comment type="catalytic activity">
    <reaction evidence="11">
        <text>a quinone + hydrogen sulfide + glutathione + H(+) = S-sulfanylglutathione + a quinol</text>
        <dbReference type="Rhea" id="RHEA:55156"/>
        <dbReference type="ChEBI" id="CHEBI:15378"/>
        <dbReference type="ChEBI" id="CHEBI:24646"/>
        <dbReference type="ChEBI" id="CHEBI:29919"/>
        <dbReference type="ChEBI" id="CHEBI:57925"/>
        <dbReference type="ChEBI" id="CHEBI:58905"/>
        <dbReference type="ChEBI" id="CHEBI:132124"/>
        <dbReference type="EC" id="1.8.5.8"/>
    </reaction>
    <physiologicalReaction direction="left-to-right" evidence="11">
        <dbReference type="Rhea" id="RHEA:55157"/>
    </physiologicalReaction>
</comment>
<name>A0A1S4F0P9_AEDAE</name>
<dbReference type="GO" id="GO:0070224">
    <property type="term" value="F:sulfide:quinone oxidoreductase activity"/>
    <property type="evidence" value="ECO:0007669"/>
    <property type="project" value="TreeGrafter"/>
</dbReference>
<comment type="cofactor">
    <cofactor evidence="1">
        <name>FAD</name>
        <dbReference type="ChEBI" id="CHEBI:57692"/>
    </cofactor>
</comment>
<evidence type="ECO:0000256" key="3">
    <source>
        <dbReference type="ARBA" id="ARBA00022630"/>
    </source>
</evidence>
<evidence type="ECO:0000256" key="9">
    <source>
        <dbReference type="ARBA" id="ARBA00051038"/>
    </source>
</evidence>
<protein>
    <recommendedName>
        <fullName evidence="15">Sulfide:quinone oxidoreductase, mitochondrial</fullName>
        <ecNumber evidence="14">1.8.5.8</ecNumber>
    </recommendedName>
    <alternativeName>
        <fullName evidence="16">Sulfide quinone oxidoreductase</fullName>
    </alternativeName>
</protein>
<evidence type="ECO:0000256" key="8">
    <source>
        <dbReference type="ARBA" id="ARBA00023128"/>
    </source>
</evidence>
<gene>
    <name evidence="18" type="primary">5573581</name>
</gene>
<evidence type="ECO:0000313" key="19">
    <source>
        <dbReference type="Proteomes" id="UP000008820"/>
    </source>
</evidence>
<dbReference type="GO" id="GO:0005739">
    <property type="term" value="C:mitochondrion"/>
    <property type="evidence" value="ECO:0007669"/>
    <property type="project" value="UniProtKB-SubCell"/>
</dbReference>
<evidence type="ECO:0000259" key="17">
    <source>
        <dbReference type="Pfam" id="PF07992"/>
    </source>
</evidence>
<keyword evidence="4" id="KW-0874">Quinone</keyword>
<dbReference type="Pfam" id="PF07992">
    <property type="entry name" value="Pyr_redox_2"/>
    <property type="match status" value="1"/>
</dbReference>
<dbReference type="SUPFAM" id="SSF51905">
    <property type="entry name" value="FAD/NAD(P)-binding domain"/>
    <property type="match status" value="2"/>
</dbReference>
<accession>A0A1S4F0P9</accession>
<feature type="domain" description="FAD/NAD(P)-binding" evidence="17">
    <location>
        <begin position="37"/>
        <end position="342"/>
    </location>
</feature>
<dbReference type="InterPro" id="IPR036188">
    <property type="entry name" value="FAD/NAD-bd_sf"/>
</dbReference>
<keyword evidence="3" id="KW-0285">Flavoprotein</keyword>
<dbReference type="VEuPathDB" id="VectorBase:AAEL002107"/>
<dbReference type="GO" id="GO:0071949">
    <property type="term" value="F:FAD binding"/>
    <property type="evidence" value="ECO:0007669"/>
    <property type="project" value="TreeGrafter"/>
</dbReference>
<dbReference type="EC" id="1.8.5.8" evidence="14"/>
<dbReference type="GO" id="GO:0106436">
    <property type="term" value="F:glutathione-dependent sulfide quinone oxidoreductase activity"/>
    <property type="evidence" value="ECO:0007669"/>
    <property type="project" value="UniProtKB-EC"/>
</dbReference>
<evidence type="ECO:0000256" key="16">
    <source>
        <dbReference type="ARBA" id="ARBA00082958"/>
    </source>
</evidence>
<dbReference type="InterPro" id="IPR023753">
    <property type="entry name" value="FAD/NAD-binding_dom"/>
</dbReference>
<evidence type="ECO:0000256" key="1">
    <source>
        <dbReference type="ARBA" id="ARBA00001974"/>
    </source>
</evidence>
<evidence type="ECO:0000256" key="7">
    <source>
        <dbReference type="ARBA" id="ARBA00023002"/>
    </source>
</evidence>
<dbReference type="EnsemblMetazoa" id="AAEL002107-RA">
    <property type="protein sequence ID" value="AAEL002107-PA"/>
    <property type="gene ID" value="AAEL002107"/>
</dbReference>
<dbReference type="InterPro" id="IPR015904">
    <property type="entry name" value="Sulphide_quinone_reductase"/>
</dbReference>
<keyword evidence="19" id="KW-1185">Reference proteome</keyword>
<sequence>MYSLRVCNILRNGALKSEVAVRGFAISSVHNDNHKCKVLVVGGGAGGCAMAAKLSSKLGEGKVTILEPADKHYYQPMFTLIGGGIKTLKDSYRPMSKVLPTLAKWVKDSAAKFEPENNTVYTANGDKIEYEFLLVATGLQLNYDKIPGLVDALSIPKGKVCSNYSPKYVDRTYQALQAFKSGNAIFTYPNSPVKCPGAPQKILYIGEHYLRKSKKRQNAKVIYNTSLPVIFGVKHYADQLWKIVEKRDIKVNLRTNLIEVIPDKNQAVFQNLDKPEETFTTDYEFLHVTPPMSAPDALAACKNLVTETGFVDVDKDTLQHVRYDNVFAIGDCSASPNSKTAASVAAQSQVVYKNMIAVMNGVKPSQVFNGYASCPLVTGYNTCIMAEFDYSLTPLETFPIDQSKERISMFYMKKDLMPPLYWHLLLNGLWNGPGFARKIMHFSLK</sequence>
<keyword evidence="5" id="KW-0274">FAD</keyword>
<dbReference type="PANTHER" id="PTHR10632:SF2">
    <property type="entry name" value="SULFIDE:QUINONE OXIDOREDUCTASE, MITOCHONDRIAL"/>
    <property type="match status" value="1"/>
</dbReference>
<dbReference type="Gene3D" id="3.50.50.60">
    <property type="entry name" value="FAD/NAD(P)-binding domain"/>
    <property type="match status" value="2"/>
</dbReference>
<keyword evidence="7" id="KW-0560">Oxidoreductase</keyword>
<dbReference type="AlphaFoldDB" id="A0A1S4F0P9"/>
<evidence type="ECO:0000256" key="14">
    <source>
        <dbReference type="ARBA" id="ARBA00066447"/>
    </source>
</evidence>
<evidence type="ECO:0000256" key="2">
    <source>
        <dbReference type="ARBA" id="ARBA00004173"/>
    </source>
</evidence>
<evidence type="ECO:0000256" key="4">
    <source>
        <dbReference type="ARBA" id="ARBA00022719"/>
    </source>
</evidence>
<dbReference type="OrthoDB" id="5376590at2759"/>
<reference evidence="18" key="2">
    <citation type="submission" date="2020-05" db="UniProtKB">
        <authorList>
            <consortium name="EnsemblMetazoa"/>
        </authorList>
    </citation>
    <scope>IDENTIFICATION</scope>
    <source>
        <strain evidence="18">LVP_AGWG</strain>
    </source>
</reference>
<evidence type="ECO:0000256" key="15">
    <source>
        <dbReference type="ARBA" id="ARBA00070160"/>
    </source>
</evidence>
<keyword evidence="6" id="KW-0809">Transit peptide</keyword>
<comment type="function">
    <text evidence="12">Catalyzes the oxidation of hydrogen sulfide with the help of a quinone, such as ubiquinone-10, giving rise to thiosulfate and ultimately to sulfane (molecular sulfur) atoms. Requires an additional electron acceptor; can use sulfite, sulfide or cyanide (in vitro). It is believed the in vivo electron acceptor is glutathione.</text>
</comment>
<dbReference type="InParanoid" id="A0A1S4F0P9"/>
<evidence type="ECO:0000256" key="6">
    <source>
        <dbReference type="ARBA" id="ARBA00022946"/>
    </source>
</evidence>
<keyword evidence="8" id="KW-0496">Mitochondrion</keyword>
<evidence type="ECO:0000256" key="11">
    <source>
        <dbReference type="ARBA" id="ARBA00052986"/>
    </source>
</evidence>
<dbReference type="Proteomes" id="UP000008820">
    <property type="component" value="Chromosome 3"/>
</dbReference>
<dbReference type="GO" id="GO:0070221">
    <property type="term" value="P:sulfide oxidation, using sulfide:quinone oxidoreductase"/>
    <property type="evidence" value="ECO:0007669"/>
    <property type="project" value="TreeGrafter"/>
</dbReference>
<evidence type="ECO:0000256" key="12">
    <source>
        <dbReference type="ARBA" id="ARBA00059167"/>
    </source>
</evidence>
<dbReference type="PRINTS" id="PR00368">
    <property type="entry name" value="FADPNR"/>
</dbReference>
<evidence type="ECO:0000256" key="10">
    <source>
        <dbReference type="ARBA" id="ARBA00052810"/>
    </source>
</evidence>
<comment type="catalytic activity">
    <reaction evidence="9">
        <text>ubiquinone-10 + hydrogen sulfide + sulfite + 2 H(+) = ubiquinol-10 + thiosulfate</text>
        <dbReference type="Rhea" id="RHEA:38359"/>
        <dbReference type="ChEBI" id="CHEBI:15378"/>
        <dbReference type="ChEBI" id="CHEBI:17359"/>
        <dbReference type="ChEBI" id="CHEBI:29919"/>
        <dbReference type="ChEBI" id="CHEBI:33542"/>
        <dbReference type="ChEBI" id="CHEBI:46245"/>
        <dbReference type="ChEBI" id="CHEBI:64183"/>
    </reaction>
    <physiologicalReaction direction="left-to-right" evidence="9">
        <dbReference type="Rhea" id="RHEA:38360"/>
    </physiologicalReaction>
</comment>